<evidence type="ECO:0000256" key="3">
    <source>
        <dbReference type="ARBA" id="ARBA00012517"/>
    </source>
</evidence>
<dbReference type="GO" id="GO:0005524">
    <property type="term" value="F:ATP binding"/>
    <property type="evidence" value="ECO:0007669"/>
    <property type="project" value="UniProtKB-UniRule"/>
</dbReference>
<organism evidence="14 15">
    <name type="scientific">Acropora cervicornis</name>
    <name type="common">Staghorn coral</name>
    <dbReference type="NCBI Taxonomy" id="6130"/>
    <lineage>
        <taxon>Eukaryota</taxon>
        <taxon>Metazoa</taxon>
        <taxon>Cnidaria</taxon>
        <taxon>Anthozoa</taxon>
        <taxon>Hexacorallia</taxon>
        <taxon>Scleractinia</taxon>
        <taxon>Astrocoeniina</taxon>
        <taxon>Acroporidae</taxon>
        <taxon>Acropora</taxon>
    </lineage>
</organism>
<evidence type="ECO:0000256" key="10">
    <source>
        <dbReference type="ARBA" id="ARBA00023136"/>
    </source>
</evidence>
<feature type="compositionally biased region" description="Polar residues" evidence="12">
    <location>
        <begin position="157"/>
        <end position="182"/>
    </location>
</feature>
<dbReference type="NCBIfam" id="TIGR01525">
    <property type="entry name" value="ATPase-IB_hvy"/>
    <property type="match status" value="1"/>
</dbReference>
<keyword evidence="9 11" id="KW-1133">Transmembrane helix</keyword>
<dbReference type="InterPro" id="IPR023299">
    <property type="entry name" value="ATPase_P-typ_cyto_dom_N"/>
</dbReference>
<dbReference type="InterPro" id="IPR008250">
    <property type="entry name" value="ATPase_P-typ_transduc_dom_A_sf"/>
</dbReference>
<feature type="transmembrane region" description="Helical" evidence="11">
    <location>
        <begin position="606"/>
        <end position="623"/>
    </location>
</feature>
<proteinExistence type="inferred from homology"/>
<comment type="subcellular location">
    <subcellularLocation>
        <location evidence="1">Golgi apparatus</location>
        <location evidence="1">trans-Golgi network membrane</location>
        <topology evidence="1">Multi-pass membrane protein</topology>
    </subcellularLocation>
    <subcellularLocation>
        <location evidence="11">Membrane</location>
    </subcellularLocation>
</comment>
<dbReference type="PROSITE" id="PS00154">
    <property type="entry name" value="ATPASE_E1_E2"/>
    <property type="match status" value="1"/>
</dbReference>
<feature type="transmembrane region" description="Helical" evidence="11">
    <location>
        <begin position="577"/>
        <end position="600"/>
    </location>
</feature>
<evidence type="ECO:0000256" key="2">
    <source>
        <dbReference type="ARBA" id="ARBA00006024"/>
    </source>
</evidence>
<dbReference type="InterPro" id="IPR036412">
    <property type="entry name" value="HAD-like_sf"/>
</dbReference>
<dbReference type="InterPro" id="IPR044492">
    <property type="entry name" value="P_typ_ATPase_HD_dom"/>
</dbReference>
<name>A0AAD9QQY1_ACRCE</name>
<dbReference type="NCBIfam" id="TIGR01494">
    <property type="entry name" value="ATPase_P-type"/>
    <property type="match status" value="1"/>
</dbReference>
<dbReference type="InterPro" id="IPR006121">
    <property type="entry name" value="HMA_dom"/>
</dbReference>
<evidence type="ECO:0000313" key="14">
    <source>
        <dbReference type="EMBL" id="KAK2565782.1"/>
    </source>
</evidence>
<feature type="compositionally biased region" description="Polar residues" evidence="12">
    <location>
        <begin position="190"/>
        <end position="199"/>
    </location>
</feature>
<dbReference type="PRINTS" id="PR00119">
    <property type="entry name" value="CATATPASE"/>
</dbReference>
<dbReference type="SUPFAM" id="SSF55008">
    <property type="entry name" value="HMA, heavy metal-associated domain"/>
    <property type="match status" value="1"/>
</dbReference>
<dbReference type="PANTHER" id="PTHR48085">
    <property type="entry name" value="CADMIUM/ZINC-TRANSPORTING ATPASE HMA2-RELATED"/>
    <property type="match status" value="1"/>
</dbReference>
<dbReference type="Pfam" id="PF00122">
    <property type="entry name" value="E1-E2_ATPase"/>
    <property type="match status" value="1"/>
</dbReference>
<evidence type="ECO:0000256" key="6">
    <source>
        <dbReference type="ARBA" id="ARBA00022741"/>
    </source>
</evidence>
<keyword evidence="7 11" id="KW-0067">ATP-binding</keyword>
<dbReference type="GO" id="GO:0046872">
    <property type="term" value="F:metal ion binding"/>
    <property type="evidence" value="ECO:0007669"/>
    <property type="project" value="UniProtKB-KW"/>
</dbReference>
<keyword evidence="15" id="KW-1185">Reference proteome</keyword>
<evidence type="ECO:0000256" key="9">
    <source>
        <dbReference type="ARBA" id="ARBA00022989"/>
    </source>
</evidence>
<dbReference type="SFLD" id="SFLDF00027">
    <property type="entry name" value="p-type_atpase"/>
    <property type="match status" value="1"/>
</dbReference>
<keyword evidence="4 11" id="KW-0812">Transmembrane</keyword>
<keyword evidence="8" id="KW-1278">Translocase</keyword>
<keyword evidence="6 11" id="KW-0547">Nucleotide-binding</keyword>
<feature type="compositionally biased region" description="Polar residues" evidence="12">
    <location>
        <begin position="223"/>
        <end position="232"/>
    </location>
</feature>
<dbReference type="GO" id="GO:0005802">
    <property type="term" value="C:trans-Golgi network"/>
    <property type="evidence" value="ECO:0007669"/>
    <property type="project" value="UniProtKB-ARBA"/>
</dbReference>
<evidence type="ECO:0000256" key="8">
    <source>
        <dbReference type="ARBA" id="ARBA00022967"/>
    </source>
</evidence>
<keyword evidence="10 11" id="KW-0472">Membrane</keyword>
<dbReference type="Gene3D" id="3.40.50.1000">
    <property type="entry name" value="HAD superfamily/HAD-like"/>
    <property type="match status" value="2"/>
</dbReference>
<dbReference type="SUPFAM" id="SSF81653">
    <property type="entry name" value="Calcium ATPase, transduction domain A"/>
    <property type="match status" value="1"/>
</dbReference>
<evidence type="ECO:0000256" key="7">
    <source>
        <dbReference type="ARBA" id="ARBA00022840"/>
    </source>
</evidence>
<comment type="similarity">
    <text evidence="2 11">Belongs to the cation transport ATPase (P-type) (TC 3.A.3) family. Type IB subfamily.</text>
</comment>
<dbReference type="EMBL" id="JARQWQ010000018">
    <property type="protein sequence ID" value="KAK2565782.1"/>
    <property type="molecule type" value="Genomic_DNA"/>
</dbReference>
<dbReference type="InterPro" id="IPR001757">
    <property type="entry name" value="P_typ_ATPase"/>
</dbReference>
<dbReference type="InterPro" id="IPR023298">
    <property type="entry name" value="ATPase_P-typ_TM_dom_sf"/>
</dbReference>
<accession>A0AAD9QQY1</accession>
<dbReference type="Gene3D" id="3.30.70.100">
    <property type="match status" value="1"/>
</dbReference>
<reference evidence="14" key="2">
    <citation type="journal article" date="2023" name="Science">
        <title>Genomic signatures of disease resistance in endangered staghorn corals.</title>
        <authorList>
            <person name="Vollmer S.V."/>
            <person name="Selwyn J.D."/>
            <person name="Despard B.A."/>
            <person name="Roesel C.L."/>
        </authorList>
    </citation>
    <scope>NUCLEOTIDE SEQUENCE</scope>
    <source>
        <strain evidence="14">K2</strain>
    </source>
</reference>
<dbReference type="Gene3D" id="3.40.1110.10">
    <property type="entry name" value="Calcium-transporting ATPase, cytoplasmic domain N"/>
    <property type="match status" value="1"/>
</dbReference>
<dbReference type="SUPFAM" id="SSF56784">
    <property type="entry name" value="HAD-like"/>
    <property type="match status" value="1"/>
</dbReference>
<dbReference type="Pfam" id="PF00702">
    <property type="entry name" value="Hydrolase"/>
    <property type="match status" value="1"/>
</dbReference>
<protein>
    <recommendedName>
        <fullName evidence="3">P-type Cu(+) transporter</fullName>
        <ecNumber evidence="3">7.2.2.8</ecNumber>
    </recommendedName>
</protein>
<feature type="transmembrane region" description="Helical" evidence="11">
    <location>
        <begin position="1222"/>
        <end position="1241"/>
    </location>
</feature>
<evidence type="ECO:0000313" key="15">
    <source>
        <dbReference type="Proteomes" id="UP001249851"/>
    </source>
</evidence>
<dbReference type="InterPro" id="IPR023214">
    <property type="entry name" value="HAD_sf"/>
</dbReference>
<comment type="caution">
    <text evidence="14">The sequence shown here is derived from an EMBL/GenBank/DDBJ whole genome shotgun (WGS) entry which is preliminary data.</text>
</comment>
<feature type="transmembrane region" description="Helical" evidence="11">
    <location>
        <begin position="844"/>
        <end position="870"/>
    </location>
</feature>
<evidence type="ECO:0000256" key="5">
    <source>
        <dbReference type="ARBA" id="ARBA00022723"/>
    </source>
</evidence>
<keyword evidence="5 11" id="KW-0479">Metal-binding</keyword>
<gene>
    <name evidence="14" type="ORF">P5673_010045</name>
</gene>
<dbReference type="GO" id="GO:0140581">
    <property type="term" value="F:P-type monovalent copper transporter activity"/>
    <property type="evidence" value="ECO:0007669"/>
    <property type="project" value="UniProtKB-EC"/>
</dbReference>
<feature type="region of interest" description="Disordered" evidence="12">
    <location>
        <begin position="118"/>
        <end position="261"/>
    </location>
</feature>
<dbReference type="Gene3D" id="2.70.150.10">
    <property type="entry name" value="Calcium-transporting ATPase, cytoplasmic transduction domain A"/>
    <property type="match status" value="1"/>
</dbReference>
<reference evidence="14" key="1">
    <citation type="journal article" date="2023" name="G3 (Bethesda)">
        <title>Whole genome assembly and annotation of the endangered Caribbean coral Acropora cervicornis.</title>
        <authorList>
            <person name="Selwyn J.D."/>
            <person name="Vollmer S.V."/>
        </authorList>
    </citation>
    <scope>NUCLEOTIDE SEQUENCE</scope>
    <source>
        <strain evidence="14">K2</strain>
    </source>
</reference>
<evidence type="ECO:0000256" key="4">
    <source>
        <dbReference type="ARBA" id="ARBA00022692"/>
    </source>
</evidence>
<dbReference type="PANTHER" id="PTHR48085:SF5">
    <property type="entry name" value="CADMIUM_ZINC-TRANSPORTING ATPASE HMA4-RELATED"/>
    <property type="match status" value="1"/>
</dbReference>
<dbReference type="SUPFAM" id="SSF81665">
    <property type="entry name" value="Calcium ATPase, transmembrane domain M"/>
    <property type="match status" value="1"/>
</dbReference>
<evidence type="ECO:0000259" key="13">
    <source>
        <dbReference type="PROSITE" id="PS50846"/>
    </source>
</evidence>
<dbReference type="EC" id="7.2.2.8" evidence="3"/>
<dbReference type="CDD" id="cd02079">
    <property type="entry name" value="P-type_ATPase_HM"/>
    <property type="match status" value="1"/>
</dbReference>
<evidence type="ECO:0000256" key="1">
    <source>
        <dbReference type="ARBA" id="ARBA00004166"/>
    </source>
</evidence>
<feature type="transmembrane region" description="Helical" evidence="11">
    <location>
        <begin position="630"/>
        <end position="651"/>
    </location>
</feature>
<evidence type="ECO:0000256" key="11">
    <source>
        <dbReference type="RuleBase" id="RU362081"/>
    </source>
</evidence>
<dbReference type="Proteomes" id="UP001249851">
    <property type="component" value="Unassembled WGS sequence"/>
</dbReference>
<dbReference type="InterPro" id="IPR036163">
    <property type="entry name" value="HMA_dom_sf"/>
</dbReference>
<dbReference type="GO" id="GO:0016020">
    <property type="term" value="C:membrane"/>
    <property type="evidence" value="ECO:0007669"/>
    <property type="project" value="UniProtKB-SubCell"/>
</dbReference>
<feature type="transmembrane region" description="Helical" evidence="11">
    <location>
        <begin position="805"/>
        <end position="824"/>
    </location>
</feature>
<evidence type="ECO:0000256" key="12">
    <source>
        <dbReference type="SAM" id="MobiDB-lite"/>
    </source>
</evidence>
<feature type="domain" description="HMA" evidence="13">
    <location>
        <begin position="492"/>
        <end position="558"/>
    </location>
</feature>
<feature type="transmembrane region" description="Helical" evidence="11">
    <location>
        <begin position="1192"/>
        <end position="1216"/>
    </location>
</feature>
<dbReference type="PROSITE" id="PS50846">
    <property type="entry name" value="HMA_2"/>
    <property type="match status" value="1"/>
</dbReference>
<dbReference type="GO" id="GO:0016887">
    <property type="term" value="F:ATP hydrolysis activity"/>
    <property type="evidence" value="ECO:0007669"/>
    <property type="project" value="InterPro"/>
</dbReference>
<dbReference type="InterPro" id="IPR018303">
    <property type="entry name" value="ATPase_P-typ_P_site"/>
</dbReference>
<dbReference type="InterPro" id="IPR027256">
    <property type="entry name" value="P-typ_ATPase_IB"/>
</dbReference>
<dbReference type="InterPro" id="IPR051014">
    <property type="entry name" value="Cation_Transport_ATPase_IB"/>
</dbReference>
<dbReference type="SFLD" id="SFLDS00003">
    <property type="entry name" value="Haloacid_Dehalogenase"/>
    <property type="match status" value="1"/>
</dbReference>
<dbReference type="InterPro" id="IPR059000">
    <property type="entry name" value="ATPase_P-type_domA"/>
</dbReference>
<sequence length="1277" mass="135740">MCQEHDCDCCSDEWPEDACECVECYHGVEDISVIQRDSCTEDRRLDVVEQLCNRFKNLNSTSGASTSRPLQKDSPNCCQGETSQCSSNTSNTTASQCSSADKDSNAADTFSTKCCSEAEDSGTAGTPTSKCCSEGKDTGISDTSTSERCSEGKDTTLLDSSTSKCCSEGQDSNISVTSSTKCCSEGEDSGASNTSTSKCCSEGKDTGISDTSTSQRCSEDKVTTLSDSSASKCCSEGKDSNISDTSSTKCGSEGKDTDISDISSSTFCYESKDTDPPDTCTSKCCSEDKNYNKGDTSSTECCSEGEDTGISDTSASKCCSKDKTTDAADSPPCKKGAKDCSQDSVSETKCCSKSADSSPKHPRLVTCESRGLASAVPCCNDESCYEDADESSLLLAPANQGTHHEKSYGTSHVPDTCLATDDECCQSQSCKKDDEECDSEGDDCSKVGSREGSVSRISITECSGFYPILLNVPQTPGVKTAGGSQNKPLQQHTTKLRVHNICCALESKLVQETLEPLEGVTSIAVNVIGRVAYVRHDPEVTSASELISALNRLHLGASIMETGSRQSDGKSDSLPPLLSSCFIYLLIQTVLMLIAVVAHFVKGASWYKWVAIAEILVGIGPVLKKAFLSIKILSLDINILMLIAIVGTLAINDWLEGAGVVYVFTFAEALQEFCMHKVQRTISGLMLKAPQVAILASTGECIRVEEVALGTVIAIRPGELIPLDGKVLAGRASVDESSVSGESVPVEKTVGAKVYSGTVNQNGYLEVETTSDSTSSTVTKVAELVQEAQTGSANTELAINWFAKYYTPAVVIAAVLVIVIPAILGAAGVGNYSNEIKEWGRRALVLLVIACPCALVMSTPIAVVCGITAAARKGSLIKGGVHLETLARLEVLAFDKTGTLTEGKFQVVDVECAFGVEEGATLRLAAALESKSSHPLAAAVVNKFSGCVAEMLTSESPGLPEVSRFELHEGQGISGNVDGHVVQIGNREFLNRISANPLTASMEDNYISWSNESKTVIFVCVDNKLAMMISLADTVRPNSLLALDWLKKLRIQSAMITGDNSRTAMAVKARLGLDEFVAEMKPENKLKWITDRQAGVTDDDYDGKIECEQPERPCLPSWTSCRQYKFLASRDKKKGIVGMVGDGVNDGPALAAANIGIAMGAGGTALAVEAADVALMSNNLSKIPELVELGRFCRLVVAENIAFSVILKLGIVIATLAGKTALWMAVVADVLGLLFVLLNGLRPLWWKVVGKRTFKNTQNEISMNINSEQDYSYDVGV</sequence>
<dbReference type="AlphaFoldDB" id="A0AAD9QQY1"/>
<feature type="region of interest" description="Disordered" evidence="12">
    <location>
        <begin position="285"/>
        <end position="341"/>
    </location>
</feature>
<dbReference type="SFLD" id="SFLDG00002">
    <property type="entry name" value="C1.7:_P-type_atpase_like"/>
    <property type="match status" value="1"/>
</dbReference>